<dbReference type="Proteomes" id="UP000244180">
    <property type="component" value="Unassembled WGS sequence"/>
</dbReference>
<dbReference type="PROSITE" id="PS50991">
    <property type="entry name" value="PYR_CT"/>
    <property type="match status" value="1"/>
</dbReference>
<dbReference type="GO" id="GO:0030145">
    <property type="term" value="F:manganese ion binding"/>
    <property type="evidence" value="ECO:0007669"/>
    <property type="project" value="UniProtKB-UniRule"/>
</dbReference>
<evidence type="ECO:0000256" key="2">
    <source>
        <dbReference type="ARBA" id="ARBA00022723"/>
    </source>
</evidence>
<dbReference type="InterPro" id="IPR017629">
    <property type="entry name" value="4OH_2_O-val_aldolase"/>
</dbReference>
<dbReference type="CDD" id="cd07943">
    <property type="entry name" value="DRE_TIM_HOA"/>
    <property type="match status" value="1"/>
</dbReference>
<feature type="binding site" evidence="7">
    <location>
        <position position="251"/>
    </location>
    <ligand>
        <name>Mn(2+)</name>
        <dbReference type="ChEBI" id="CHEBI:29035"/>
    </ligand>
</feature>
<feature type="domain" description="Pyruvate carboxyltransferase" evidence="10">
    <location>
        <begin position="58"/>
        <end position="310"/>
    </location>
</feature>
<feature type="binding site" evidence="7">
    <location>
        <position position="249"/>
    </location>
    <ligand>
        <name>substrate</name>
    </ligand>
</feature>
<organism evidence="11 12">
    <name type="scientific">Hydrogenibacillus schlegelii</name>
    <name type="common">Bacillus schlegelii</name>
    <dbReference type="NCBI Taxonomy" id="1484"/>
    <lineage>
        <taxon>Bacteria</taxon>
        <taxon>Bacillati</taxon>
        <taxon>Bacillota</taxon>
        <taxon>Bacilli</taxon>
        <taxon>Bacillales</taxon>
        <taxon>Bacillales Family X. Incertae Sedis</taxon>
        <taxon>Hydrogenibacillus</taxon>
    </lineage>
</organism>
<dbReference type="InterPro" id="IPR050073">
    <property type="entry name" value="2-IPM_HCS-like"/>
</dbReference>
<comment type="caution">
    <text evidence="11">The sequence shown here is derived from an EMBL/GenBank/DDBJ whole genome shotgun (WGS) entry which is preliminary data.</text>
</comment>
<feature type="binding site" evidence="7">
    <location>
        <position position="67"/>
    </location>
    <ligand>
        <name>Mn(2+)</name>
        <dbReference type="ChEBI" id="CHEBI:29035"/>
    </ligand>
</feature>
<comment type="catalytic activity">
    <reaction evidence="7">
        <text>(S)-4-hydroxy-2-oxopentanoate = acetaldehyde + pyruvate</text>
        <dbReference type="Rhea" id="RHEA:22624"/>
        <dbReference type="ChEBI" id="CHEBI:15343"/>
        <dbReference type="ChEBI" id="CHEBI:15361"/>
        <dbReference type="ChEBI" id="CHEBI:73143"/>
        <dbReference type="EC" id="4.1.3.39"/>
    </reaction>
</comment>
<feature type="region of interest" description="Disordered" evidence="9">
    <location>
        <begin position="1"/>
        <end position="54"/>
    </location>
</feature>
<dbReference type="HAMAP" id="MF_01656">
    <property type="entry name" value="HOA"/>
    <property type="match status" value="1"/>
</dbReference>
<gene>
    <name evidence="11" type="ORF">HSCHL_0714</name>
</gene>
<dbReference type="GO" id="GO:0008701">
    <property type="term" value="F:4-hydroxy-2-oxovalerate aldolase activity"/>
    <property type="evidence" value="ECO:0007669"/>
    <property type="project" value="UniProtKB-UniRule"/>
</dbReference>
<feature type="binding site" evidence="7">
    <location>
        <begin position="66"/>
        <end position="67"/>
    </location>
    <ligand>
        <name>substrate</name>
    </ligand>
</feature>
<keyword evidence="5 7" id="KW-0456">Lyase</keyword>
<dbReference type="InterPro" id="IPR000891">
    <property type="entry name" value="PYR_CT"/>
</dbReference>
<dbReference type="InterPro" id="IPR035685">
    <property type="entry name" value="DRE_TIM_HOA"/>
</dbReference>
<dbReference type="PANTHER" id="PTHR10277">
    <property type="entry name" value="HOMOCITRATE SYNTHASE-RELATED"/>
    <property type="match status" value="1"/>
</dbReference>
<dbReference type="SUPFAM" id="SSF89000">
    <property type="entry name" value="post-HMGL domain-like"/>
    <property type="match status" value="1"/>
</dbReference>
<dbReference type="PANTHER" id="PTHR10277:SF9">
    <property type="entry name" value="2-ISOPROPYLMALATE SYNTHASE 1, CHLOROPLASTIC-RELATED"/>
    <property type="match status" value="1"/>
</dbReference>
<accession>A0A2T5G3F9</accession>
<dbReference type="NCBIfam" id="NF006049">
    <property type="entry name" value="PRK08195.1"/>
    <property type="match status" value="1"/>
</dbReference>
<dbReference type="SUPFAM" id="SSF51569">
    <property type="entry name" value="Aldolase"/>
    <property type="match status" value="1"/>
</dbReference>
<name>A0A2T5G3F9_HYDSH</name>
<keyword evidence="4 7" id="KW-0464">Manganese</keyword>
<evidence type="ECO:0000256" key="3">
    <source>
        <dbReference type="ARBA" id="ARBA00022797"/>
    </source>
</evidence>
<evidence type="ECO:0000256" key="1">
    <source>
        <dbReference type="ARBA" id="ARBA00008944"/>
    </source>
</evidence>
<feature type="site" description="Transition state stabilizer" evidence="7">
    <location>
        <position position="66"/>
    </location>
</feature>
<dbReference type="EC" id="4.1.3.39" evidence="7 8"/>
<keyword evidence="3 7" id="KW-0058">Aromatic hydrocarbons catabolism</keyword>
<dbReference type="GO" id="GO:0003852">
    <property type="term" value="F:2-isopropylmalate synthase activity"/>
    <property type="evidence" value="ECO:0007669"/>
    <property type="project" value="TreeGrafter"/>
</dbReference>
<comment type="similarity">
    <text evidence="1 7">Belongs to the 4-hydroxy-2-oxovalerate aldolase family.</text>
</comment>
<feature type="active site" description="Proton acceptor" evidence="7">
    <location>
        <position position="70"/>
    </location>
</feature>
<evidence type="ECO:0000256" key="6">
    <source>
        <dbReference type="ARBA" id="ARBA00023518"/>
    </source>
</evidence>
<evidence type="ECO:0000256" key="9">
    <source>
        <dbReference type="SAM" id="MobiDB-lite"/>
    </source>
</evidence>
<evidence type="ECO:0000259" key="10">
    <source>
        <dbReference type="PROSITE" id="PS50991"/>
    </source>
</evidence>
<dbReference type="NCBIfam" id="TIGR03217">
    <property type="entry name" value="4OH_2_O_val_ald"/>
    <property type="match status" value="1"/>
</dbReference>
<feature type="binding site" evidence="7">
    <location>
        <position position="249"/>
    </location>
    <ligand>
        <name>Mn(2+)</name>
        <dbReference type="ChEBI" id="CHEBI:29035"/>
    </ligand>
</feature>
<proteinExistence type="inferred from homology"/>
<protein>
    <recommendedName>
        <fullName evidence="7 8">4-hydroxy-2-oxovalerate aldolase</fullName>
        <shortName evidence="7">HOA</shortName>
        <ecNumber evidence="7 8">4.1.3.39</ecNumber>
    </recommendedName>
    <alternativeName>
        <fullName evidence="7">4-hydroxy-2-keto-pentanoic acid aldolase</fullName>
    </alternativeName>
    <alternativeName>
        <fullName evidence="7">4-hydroxy-2-oxopentanoate aldolase</fullName>
    </alternativeName>
</protein>
<dbReference type="GO" id="GO:0009098">
    <property type="term" value="P:L-leucine biosynthetic process"/>
    <property type="evidence" value="ECO:0007669"/>
    <property type="project" value="TreeGrafter"/>
</dbReference>
<evidence type="ECO:0000256" key="8">
    <source>
        <dbReference type="NCBIfam" id="TIGR03217"/>
    </source>
</evidence>
<reference evidence="11 12" key="1">
    <citation type="submission" date="2017-08" db="EMBL/GenBank/DDBJ databases">
        <title>Burning lignite coal seam in the remote Altai Mountains harbors a hydrogen-driven thermophilic microbial community.</title>
        <authorList>
            <person name="Kadnikov V.V."/>
            <person name="Mardanov A.V."/>
            <person name="Ivasenko D."/>
            <person name="Beletsky A.V."/>
            <person name="Karnachuk O.V."/>
            <person name="Ravin N.V."/>
        </authorList>
    </citation>
    <scope>NUCLEOTIDE SEQUENCE [LARGE SCALE GENOMIC DNA]</scope>
    <source>
        <strain evidence="11">AL33</strain>
    </source>
</reference>
<dbReference type="Gene3D" id="1.10.8.60">
    <property type="match status" value="1"/>
</dbReference>
<dbReference type="EMBL" id="PEBV01000096">
    <property type="protein sequence ID" value="PTQ50723.1"/>
    <property type="molecule type" value="Genomic_DNA"/>
</dbReference>
<dbReference type="InterPro" id="IPR012425">
    <property type="entry name" value="DmpG_comm"/>
</dbReference>
<sequence length="395" mass="42225">MCAGRFGESGGTRRSNRPQPTKSRRQAADAFRPAACPGGRRTKPSRKAGKLMPKAPRIAVTDVTLRDGMHAIRHQFSVDDVRAIAAALDDVGVSHIEVSHGDGLGGSTIQYGFAKENEDDLIRAAREVVRRARLTALLLPGIGIIEDMKRVQKLGVETIRIATHCTEADISEQHMREAKKLGLEVVGFLMMAHMLAPEDLAHQARLMAGYGADVVYVVDSAGAMLPEDAYARVKALRAALPDTVEVGFHAHHNLGLSIANSFAAVDAGATRIDASLKGLGAGAGNTPLEVFAAAAAKRGLETGLDLYKAMDAAEDVLRPRVPRLVEIDRASLTLGYAGVYSSFLLHAYRAAEQFGVDARDILVELGKKKVVGGQEDMILDVALALKKQKEAAAAR</sequence>
<keyword evidence="2 7" id="KW-0479">Metal-binding</keyword>
<evidence type="ECO:0000313" key="12">
    <source>
        <dbReference type="Proteomes" id="UP000244180"/>
    </source>
</evidence>
<evidence type="ECO:0000256" key="7">
    <source>
        <dbReference type="HAMAP-Rule" id="MF_01656"/>
    </source>
</evidence>
<dbReference type="Gene3D" id="3.20.20.70">
    <property type="entry name" value="Aldolase class I"/>
    <property type="match status" value="1"/>
</dbReference>
<dbReference type="Pfam" id="PF00682">
    <property type="entry name" value="HMGL-like"/>
    <property type="match status" value="1"/>
</dbReference>
<dbReference type="Pfam" id="PF07836">
    <property type="entry name" value="DmpG_comm"/>
    <property type="match status" value="1"/>
</dbReference>
<comment type="catalytic activity">
    <reaction evidence="6">
        <text>(S)-4-hydroxy-2-oxohexanoate = propanal + pyruvate</text>
        <dbReference type="Rhea" id="RHEA:36003"/>
        <dbReference type="ChEBI" id="CHEBI:15361"/>
        <dbReference type="ChEBI" id="CHEBI:17153"/>
        <dbReference type="ChEBI" id="CHEBI:73142"/>
        <dbReference type="EC" id="4.1.3.43"/>
    </reaction>
    <physiologicalReaction direction="left-to-right" evidence="6">
        <dbReference type="Rhea" id="RHEA:36004"/>
    </physiologicalReaction>
</comment>
<feature type="compositionally biased region" description="Basic residues" evidence="9">
    <location>
        <begin position="40"/>
        <end position="49"/>
    </location>
</feature>
<dbReference type="AlphaFoldDB" id="A0A2T5G3F9"/>
<evidence type="ECO:0000256" key="5">
    <source>
        <dbReference type="ARBA" id="ARBA00023239"/>
    </source>
</evidence>
<feature type="binding site" evidence="7">
    <location>
        <position position="340"/>
    </location>
    <ligand>
        <name>substrate</name>
    </ligand>
</feature>
<feature type="binding site" evidence="7">
    <location>
        <position position="220"/>
    </location>
    <ligand>
        <name>substrate</name>
    </ligand>
</feature>
<dbReference type="InterPro" id="IPR013785">
    <property type="entry name" value="Aldolase_TIM"/>
</dbReference>
<evidence type="ECO:0000313" key="11">
    <source>
        <dbReference type="EMBL" id="PTQ50723.1"/>
    </source>
</evidence>
<evidence type="ECO:0000256" key="4">
    <source>
        <dbReference type="ARBA" id="ARBA00023211"/>
    </source>
</evidence>